<organism evidence="1 2">
    <name type="scientific">Massariosphaeria phaeospora</name>
    <dbReference type="NCBI Taxonomy" id="100035"/>
    <lineage>
        <taxon>Eukaryota</taxon>
        <taxon>Fungi</taxon>
        <taxon>Dikarya</taxon>
        <taxon>Ascomycota</taxon>
        <taxon>Pezizomycotina</taxon>
        <taxon>Dothideomycetes</taxon>
        <taxon>Pleosporomycetidae</taxon>
        <taxon>Pleosporales</taxon>
        <taxon>Pleosporales incertae sedis</taxon>
        <taxon>Massariosphaeria</taxon>
    </lineage>
</organism>
<protein>
    <submittedName>
        <fullName evidence="1">Uncharacterized protein</fullName>
    </submittedName>
</protein>
<comment type="caution">
    <text evidence="1">The sequence shown here is derived from an EMBL/GenBank/DDBJ whole genome shotgun (WGS) entry which is preliminary data.</text>
</comment>
<sequence>MMNASDDLATAFFPTENMVHVTIFSLGHLDSQLKSYSDHAYAGERGVRVLKKNAPRREWRTRPSFLPHNTSATIFLTIQQNIYKIFSRHYPQPTAVSSPIHHWRHYCLLQLQVIYRYDFMLGPYFKMQNEIEPCPFIKIGKCQDGNAGKVTDETGLCHMCIWTHPYIMDQHAREADDKELERLVLNSRYKDLEASVEGAFSCITRQPGYWLWEMEWFRTFEPATLTPYCEWTEGPATICDNCRPQIKDFDKYFFADGDLKFKCALADPRYTGHPWYRRWKPADNCTDNAEEGKVCMNCRIRLEHSWITTSPVTSMEESRQNALKLADKRLFDRYFTIWEVTPYDPIRSFV</sequence>
<name>A0A7C8I683_9PLEO</name>
<evidence type="ECO:0000313" key="2">
    <source>
        <dbReference type="Proteomes" id="UP000481861"/>
    </source>
</evidence>
<dbReference type="AlphaFoldDB" id="A0A7C8I683"/>
<dbReference type="Proteomes" id="UP000481861">
    <property type="component" value="Unassembled WGS sequence"/>
</dbReference>
<dbReference type="EMBL" id="JAADJZ010000029">
    <property type="protein sequence ID" value="KAF2866170.1"/>
    <property type="molecule type" value="Genomic_DNA"/>
</dbReference>
<evidence type="ECO:0000313" key="1">
    <source>
        <dbReference type="EMBL" id="KAF2866170.1"/>
    </source>
</evidence>
<proteinExistence type="predicted"/>
<gene>
    <name evidence="1" type="ORF">BDV95DRAFT_214449</name>
</gene>
<reference evidence="1 2" key="1">
    <citation type="submission" date="2020-01" db="EMBL/GenBank/DDBJ databases">
        <authorList>
            <consortium name="DOE Joint Genome Institute"/>
            <person name="Haridas S."/>
            <person name="Albert R."/>
            <person name="Binder M."/>
            <person name="Bloem J."/>
            <person name="Labutti K."/>
            <person name="Salamov A."/>
            <person name="Andreopoulos B."/>
            <person name="Baker S.E."/>
            <person name="Barry K."/>
            <person name="Bills G."/>
            <person name="Bluhm B.H."/>
            <person name="Cannon C."/>
            <person name="Castanera R."/>
            <person name="Culley D.E."/>
            <person name="Daum C."/>
            <person name="Ezra D."/>
            <person name="Gonzalez J.B."/>
            <person name="Henrissat B."/>
            <person name="Kuo A."/>
            <person name="Liang C."/>
            <person name="Lipzen A."/>
            <person name="Lutzoni F."/>
            <person name="Magnuson J."/>
            <person name="Mondo S."/>
            <person name="Nolan M."/>
            <person name="Ohm R."/>
            <person name="Pangilinan J."/>
            <person name="Park H.-J.H."/>
            <person name="Ramirez L."/>
            <person name="Alfaro M."/>
            <person name="Sun H."/>
            <person name="Tritt A."/>
            <person name="Yoshinaga Y."/>
            <person name="Zwiers L.-H.L."/>
            <person name="Turgeon B.G."/>
            <person name="Goodwin S.B."/>
            <person name="Spatafora J.W."/>
            <person name="Crous P.W."/>
            <person name="Grigoriev I.V."/>
        </authorList>
    </citation>
    <scope>NUCLEOTIDE SEQUENCE [LARGE SCALE GENOMIC DNA]</scope>
    <source>
        <strain evidence="1 2">CBS 611.86</strain>
    </source>
</reference>
<accession>A0A7C8I683</accession>
<keyword evidence="2" id="KW-1185">Reference proteome</keyword>